<dbReference type="GO" id="GO:0000917">
    <property type="term" value="P:division septum assembly"/>
    <property type="evidence" value="ECO:0007669"/>
    <property type="project" value="UniProtKB-KW"/>
</dbReference>
<evidence type="ECO:0000313" key="11">
    <source>
        <dbReference type="Proteomes" id="UP000194137"/>
    </source>
</evidence>
<dbReference type="PANTHER" id="PTHR34981:SF1">
    <property type="entry name" value="CELL DIVISION PROTEIN ZAPA"/>
    <property type="match status" value="1"/>
</dbReference>
<dbReference type="STRING" id="1235591.CAK95_04120"/>
<dbReference type="Gene3D" id="6.10.250.790">
    <property type="match status" value="1"/>
</dbReference>
<keyword evidence="5" id="KW-0717">Septation</keyword>
<proteinExistence type="predicted"/>
<dbReference type="GO" id="GO:0030428">
    <property type="term" value="C:cell septum"/>
    <property type="evidence" value="ECO:0007669"/>
    <property type="project" value="TreeGrafter"/>
</dbReference>
<dbReference type="GO" id="GO:0043093">
    <property type="term" value="P:FtsZ-dependent cytokinesis"/>
    <property type="evidence" value="ECO:0007669"/>
    <property type="project" value="TreeGrafter"/>
</dbReference>
<evidence type="ECO:0000313" key="10">
    <source>
        <dbReference type="EMBL" id="ARP98364.1"/>
    </source>
</evidence>
<dbReference type="GO" id="GO:0005829">
    <property type="term" value="C:cytosol"/>
    <property type="evidence" value="ECO:0007669"/>
    <property type="project" value="TreeGrafter"/>
</dbReference>
<evidence type="ECO:0000256" key="1">
    <source>
        <dbReference type="ARBA" id="ARBA00004496"/>
    </source>
</evidence>
<keyword evidence="11" id="KW-1185">Reference proteome</keyword>
<comment type="subunit">
    <text evidence="8">Homodimer. Interacts with FtsZ.</text>
</comment>
<keyword evidence="4 10" id="KW-0132">Cell division</keyword>
<evidence type="ECO:0000256" key="9">
    <source>
        <dbReference type="ARBA" id="ARBA00033158"/>
    </source>
</evidence>
<dbReference type="GO" id="GO:0032153">
    <property type="term" value="C:cell division site"/>
    <property type="evidence" value="ECO:0007669"/>
    <property type="project" value="TreeGrafter"/>
</dbReference>
<dbReference type="EMBL" id="CP021112">
    <property type="protein sequence ID" value="ARP98364.1"/>
    <property type="molecule type" value="Genomic_DNA"/>
</dbReference>
<sequence length="129" mass="14064">MAQVNVTINGRQYRMGCEDGQEEHVMTLAQEIDDRIEQLRGAHGEIGDQRLTVMAALTVADELAESAQRIRRLEEEIAGLQDARVISADRAQQAQAAIVTALNTAAERIEEITRQINQSVNNGPGVALG</sequence>
<dbReference type="PANTHER" id="PTHR34981">
    <property type="entry name" value="CELL DIVISION PROTEIN ZAPA"/>
    <property type="match status" value="1"/>
</dbReference>
<dbReference type="InterPro" id="IPR053712">
    <property type="entry name" value="Bac_CellDiv_Activator"/>
</dbReference>
<gene>
    <name evidence="10" type="ORF">CAK95_04120</name>
</gene>
<dbReference type="InterPro" id="IPR036192">
    <property type="entry name" value="Cell_div_ZapA-like_sf"/>
</dbReference>
<dbReference type="KEGG" id="psin:CAK95_04120"/>
<evidence type="ECO:0000256" key="6">
    <source>
        <dbReference type="ARBA" id="ARBA00023306"/>
    </source>
</evidence>
<dbReference type="InterPro" id="IPR007838">
    <property type="entry name" value="Cell_div_ZapA-like"/>
</dbReference>
<accession>A0A1W6ZNK3</accession>
<reference evidence="10 11" key="1">
    <citation type="submission" date="2017-05" db="EMBL/GenBank/DDBJ databases">
        <title>Full genome sequence of Pseudorhodoplanes sinuspersici.</title>
        <authorList>
            <person name="Dastgheib S.M.M."/>
            <person name="Shavandi M."/>
            <person name="Tirandaz H."/>
        </authorList>
    </citation>
    <scope>NUCLEOTIDE SEQUENCE [LARGE SCALE GENOMIC DNA]</scope>
    <source>
        <strain evidence="10 11">RIPI110</strain>
    </source>
</reference>
<dbReference type="Pfam" id="PF05164">
    <property type="entry name" value="ZapA"/>
    <property type="match status" value="1"/>
</dbReference>
<dbReference type="RefSeq" id="WP_086086785.1">
    <property type="nucleotide sequence ID" value="NZ_CP021112.1"/>
</dbReference>
<protein>
    <recommendedName>
        <fullName evidence="2">Cell division protein ZapA</fullName>
    </recommendedName>
    <alternativeName>
        <fullName evidence="9">Z ring-associated protein ZapA</fullName>
    </alternativeName>
</protein>
<dbReference type="AlphaFoldDB" id="A0A1W6ZNK3"/>
<organism evidence="10 11">
    <name type="scientific">Pseudorhodoplanes sinuspersici</name>
    <dbReference type="NCBI Taxonomy" id="1235591"/>
    <lineage>
        <taxon>Bacteria</taxon>
        <taxon>Pseudomonadati</taxon>
        <taxon>Pseudomonadota</taxon>
        <taxon>Alphaproteobacteria</taxon>
        <taxon>Hyphomicrobiales</taxon>
        <taxon>Pseudorhodoplanes</taxon>
    </lineage>
</organism>
<evidence type="ECO:0000256" key="4">
    <source>
        <dbReference type="ARBA" id="ARBA00022618"/>
    </source>
</evidence>
<evidence type="ECO:0000256" key="2">
    <source>
        <dbReference type="ARBA" id="ARBA00015195"/>
    </source>
</evidence>
<comment type="function">
    <text evidence="7">Activator of cell division through the inhibition of FtsZ GTPase activity, therefore promoting FtsZ assembly into bundles of protofilaments necessary for the formation of the division Z ring. It is recruited early at mid-cell but it is not essential for cell division.</text>
</comment>
<evidence type="ECO:0000256" key="7">
    <source>
        <dbReference type="ARBA" id="ARBA00024910"/>
    </source>
</evidence>
<keyword evidence="3" id="KW-0963">Cytoplasm</keyword>
<dbReference type="GO" id="GO:0000921">
    <property type="term" value="P:septin ring assembly"/>
    <property type="evidence" value="ECO:0007669"/>
    <property type="project" value="TreeGrafter"/>
</dbReference>
<name>A0A1W6ZNK3_9HYPH</name>
<dbReference type="Proteomes" id="UP000194137">
    <property type="component" value="Chromosome"/>
</dbReference>
<evidence type="ECO:0000256" key="3">
    <source>
        <dbReference type="ARBA" id="ARBA00022490"/>
    </source>
</evidence>
<evidence type="ECO:0000256" key="5">
    <source>
        <dbReference type="ARBA" id="ARBA00023210"/>
    </source>
</evidence>
<dbReference type="SUPFAM" id="SSF102829">
    <property type="entry name" value="Cell division protein ZapA-like"/>
    <property type="match status" value="1"/>
</dbReference>
<comment type="subcellular location">
    <subcellularLocation>
        <location evidence="1">Cytoplasm</location>
    </subcellularLocation>
</comment>
<dbReference type="OrthoDB" id="9797575at2"/>
<evidence type="ECO:0000256" key="8">
    <source>
        <dbReference type="ARBA" id="ARBA00026068"/>
    </source>
</evidence>
<keyword evidence="6" id="KW-0131">Cell cycle</keyword>